<accession>A0A7H8QA30</accession>
<evidence type="ECO:0000256" key="1">
    <source>
        <dbReference type="ARBA" id="ARBA00001946"/>
    </source>
</evidence>
<keyword evidence="7" id="KW-0456">Lyase</keyword>
<keyword evidence="2 5" id="KW-0479">Metal-binding</keyword>
<dbReference type="PANTHER" id="PTHR32308:SF0">
    <property type="entry name" value="HPCH_HPAI ALDOLASE_CITRATE LYASE DOMAIN-CONTAINING PROTEIN"/>
    <property type="match status" value="1"/>
</dbReference>
<dbReference type="AlphaFoldDB" id="A0A7H8QA30"/>
<keyword evidence="8" id="KW-1185">Reference proteome</keyword>
<feature type="binding site" evidence="5">
    <location>
        <position position="119"/>
    </location>
    <ligand>
        <name>Mg(2+)</name>
        <dbReference type="ChEBI" id="CHEBI:18420"/>
    </ligand>
</feature>
<dbReference type="EMBL" id="CP051177">
    <property type="protein sequence ID" value="QKX50093.1"/>
    <property type="molecule type" value="Genomic_DNA"/>
</dbReference>
<dbReference type="Pfam" id="PF03328">
    <property type="entry name" value="HpcH_HpaI"/>
    <property type="match status" value="1"/>
</dbReference>
<proteinExistence type="predicted"/>
<evidence type="ECO:0000256" key="2">
    <source>
        <dbReference type="ARBA" id="ARBA00022723"/>
    </source>
</evidence>
<evidence type="ECO:0000256" key="5">
    <source>
        <dbReference type="PIRSR" id="PIRSR015582-2"/>
    </source>
</evidence>
<dbReference type="SUPFAM" id="SSF51621">
    <property type="entry name" value="Phosphoenolpyruvate/pyruvate domain"/>
    <property type="match status" value="1"/>
</dbReference>
<evidence type="ECO:0000259" key="6">
    <source>
        <dbReference type="Pfam" id="PF03328"/>
    </source>
</evidence>
<evidence type="ECO:0000313" key="8">
    <source>
        <dbReference type="Proteomes" id="UP000509222"/>
    </source>
</evidence>
<dbReference type="InterPro" id="IPR005000">
    <property type="entry name" value="Aldolase/citrate-lyase_domain"/>
</dbReference>
<dbReference type="Gene3D" id="3.20.20.60">
    <property type="entry name" value="Phosphoenolpyruvate-binding domains"/>
    <property type="match status" value="1"/>
</dbReference>
<sequence length="282" mass="31266">MIYRSLMFTPGTNKERLLKSVSSEADALLWDLEDAVHPDEKAAARAVIQEALDELEDKPAKPIFLRVNQYGTEWYAEDVKLARHENVNGIMLPKAESARQVEETWEGMGANGELIVLVETAAGIVRLEDIFSNPNVSGVAFGAIDYAVDADLTLTEAGLEAIYARSRIVTYAKAAGVEGIYDTVFADIHNTESLQKRAVSARALGFNGQMAVHPKQIETIHEVYSPSREDIDWAVKVLHHAEHEEKGAGVFMLDDKMVDRPIIEKAKQIYQAAERYQLIIGG</sequence>
<dbReference type="PIRSF" id="PIRSF015582">
    <property type="entry name" value="Cit_lyase_B"/>
    <property type="match status" value="1"/>
</dbReference>
<reference evidence="7 8" key="1">
    <citation type="submission" date="2020-04" db="EMBL/GenBank/DDBJ databases">
        <authorList>
            <person name="Pajer P."/>
            <person name="Broz P."/>
        </authorList>
    </citation>
    <scope>NUCLEOTIDE SEQUENCE [LARGE SCALE GENOMIC DNA]</scope>
    <source>
        <strain evidence="8">NRL-ATB46093</strain>
    </source>
</reference>
<feature type="binding site" evidence="5">
    <location>
        <position position="145"/>
    </location>
    <ligand>
        <name>Mg(2+)</name>
        <dbReference type="ChEBI" id="CHEBI:18420"/>
    </ligand>
</feature>
<keyword evidence="3 5" id="KW-0460">Magnesium</keyword>
<feature type="binding site" evidence="4">
    <location>
        <position position="66"/>
    </location>
    <ligand>
        <name>substrate</name>
    </ligand>
</feature>
<evidence type="ECO:0000313" key="7">
    <source>
        <dbReference type="EMBL" id="QKX50093.1"/>
    </source>
</evidence>
<dbReference type="GO" id="GO:0006107">
    <property type="term" value="P:oxaloacetate metabolic process"/>
    <property type="evidence" value="ECO:0007669"/>
    <property type="project" value="TreeGrafter"/>
</dbReference>
<dbReference type="GO" id="GO:0016829">
    <property type="term" value="F:lyase activity"/>
    <property type="evidence" value="ECO:0007669"/>
    <property type="project" value="UniProtKB-KW"/>
</dbReference>
<dbReference type="PANTHER" id="PTHR32308">
    <property type="entry name" value="LYASE BETA SUBUNIT, PUTATIVE (AFU_ORTHOLOGUE AFUA_4G13030)-RELATED"/>
    <property type="match status" value="1"/>
</dbReference>
<dbReference type="InterPro" id="IPR015813">
    <property type="entry name" value="Pyrv/PenolPyrv_kinase-like_dom"/>
</dbReference>
<reference evidence="8" key="2">
    <citation type="submission" date="2020-06" db="EMBL/GenBank/DDBJ databases">
        <title>Isolation of Planomicrobium glaciei.</title>
        <authorList>
            <person name="Malisova L."/>
            <person name="Safrankova R."/>
            <person name="Jakubu V."/>
            <person name="Spanelova P."/>
        </authorList>
    </citation>
    <scope>NUCLEOTIDE SEQUENCE [LARGE SCALE GENOMIC DNA]</scope>
    <source>
        <strain evidence="8">NRL-ATB46093</strain>
    </source>
</reference>
<evidence type="ECO:0000256" key="3">
    <source>
        <dbReference type="ARBA" id="ARBA00022842"/>
    </source>
</evidence>
<gene>
    <name evidence="7" type="ORF">HF394_05545</name>
</gene>
<comment type="cofactor">
    <cofactor evidence="1">
        <name>Mg(2+)</name>
        <dbReference type="ChEBI" id="CHEBI:18420"/>
    </cofactor>
</comment>
<dbReference type="RefSeq" id="WP_176294218.1">
    <property type="nucleotide sequence ID" value="NZ_CP051177.1"/>
</dbReference>
<feature type="binding site" evidence="4">
    <location>
        <position position="119"/>
    </location>
    <ligand>
        <name>substrate</name>
    </ligand>
</feature>
<organism evidence="7 8">
    <name type="scientific">Planococcus glaciei</name>
    <dbReference type="NCBI Taxonomy" id="459472"/>
    <lineage>
        <taxon>Bacteria</taxon>
        <taxon>Bacillati</taxon>
        <taxon>Bacillota</taxon>
        <taxon>Bacilli</taxon>
        <taxon>Bacillales</taxon>
        <taxon>Caryophanaceae</taxon>
        <taxon>Planococcus</taxon>
    </lineage>
</organism>
<dbReference type="GO" id="GO:0000287">
    <property type="term" value="F:magnesium ion binding"/>
    <property type="evidence" value="ECO:0007669"/>
    <property type="project" value="TreeGrafter"/>
</dbReference>
<dbReference type="Proteomes" id="UP000509222">
    <property type="component" value="Chromosome"/>
</dbReference>
<protein>
    <submittedName>
        <fullName evidence="7">CoA ester lyase</fullName>
    </submittedName>
</protein>
<dbReference type="InterPro" id="IPR040442">
    <property type="entry name" value="Pyrv_kinase-like_dom_sf"/>
</dbReference>
<name>A0A7H8QA30_9BACL</name>
<feature type="domain" description="HpcH/HpaI aldolase/citrate lyase" evidence="6">
    <location>
        <begin position="4"/>
        <end position="214"/>
    </location>
</feature>
<evidence type="ECO:0000256" key="4">
    <source>
        <dbReference type="PIRSR" id="PIRSR015582-1"/>
    </source>
</evidence>
<dbReference type="InterPro" id="IPR011206">
    <property type="entry name" value="Citrate_lyase_beta/mcl1/mcl2"/>
</dbReference>